<feature type="coiled-coil region" evidence="1">
    <location>
        <begin position="99"/>
        <end position="180"/>
    </location>
</feature>
<dbReference type="EMBL" id="MN739058">
    <property type="protein sequence ID" value="QHS86543.1"/>
    <property type="molecule type" value="Genomic_DNA"/>
</dbReference>
<evidence type="ECO:0000313" key="3">
    <source>
        <dbReference type="EMBL" id="QHS86543.1"/>
    </source>
</evidence>
<protein>
    <submittedName>
        <fullName evidence="3">Uncharacterized protein</fullName>
    </submittedName>
</protein>
<evidence type="ECO:0000256" key="1">
    <source>
        <dbReference type="SAM" id="Coils"/>
    </source>
</evidence>
<reference evidence="3" key="1">
    <citation type="journal article" date="2020" name="Nature">
        <title>Giant virus diversity and host interactions through global metagenomics.</title>
        <authorList>
            <person name="Schulz F."/>
            <person name="Roux S."/>
            <person name="Paez-Espino D."/>
            <person name="Jungbluth S."/>
            <person name="Walsh D.A."/>
            <person name="Denef V.J."/>
            <person name="McMahon K.D."/>
            <person name="Konstantinidis K.T."/>
            <person name="Eloe-Fadrosh E.A."/>
            <person name="Kyrpides N.C."/>
            <person name="Woyke T."/>
        </authorList>
    </citation>
    <scope>NUCLEOTIDE SEQUENCE</scope>
    <source>
        <strain evidence="3">GVMAG-M-3300009422-16</strain>
    </source>
</reference>
<dbReference type="AlphaFoldDB" id="A0A6C0B4W8"/>
<feature type="region of interest" description="Disordered" evidence="2">
    <location>
        <begin position="226"/>
        <end position="247"/>
    </location>
</feature>
<evidence type="ECO:0000256" key="2">
    <source>
        <dbReference type="SAM" id="MobiDB-lite"/>
    </source>
</evidence>
<organism evidence="3">
    <name type="scientific">viral metagenome</name>
    <dbReference type="NCBI Taxonomy" id="1070528"/>
    <lineage>
        <taxon>unclassified sequences</taxon>
        <taxon>metagenomes</taxon>
        <taxon>organismal metagenomes</taxon>
    </lineage>
</organism>
<accession>A0A6C0B4W8</accession>
<sequence>MYSKIVNPITGRKVDVTGTLGKQIVRKYLNVLMGGAAVATLPASSLSTYQRSYLGKDGRDGQEEERHRALSDLIRQAENFADGGSTDLDDGVALATKQLAALRATRLAIHNELKALEETRVEIQEGMAAIQEDLARERTYRLGAADGGGDKQLDDLEATRVALQKELDDLEATRVALQKELAREHAYRRLGAADGSGSGEIITATEEPPTFDELQTRFNLLMQEGEAAPDDMPEMEPLYRGYDDVLP</sequence>
<name>A0A6C0B4W8_9ZZZZ</name>
<keyword evidence="1" id="KW-0175">Coiled coil</keyword>
<proteinExistence type="predicted"/>